<evidence type="ECO:0000313" key="1">
    <source>
        <dbReference type="EMBL" id="CUH39974.1"/>
    </source>
</evidence>
<name>A0A0M7BDR7_9RHOB</name>
<proteinExistence type="predicted"/>
<dbReference type="RefSeq" id="WP_055664094.1">
    <property type="nucleotide sequence ID" value="NZ_CYPR01000179.1"/>
</dbReference>
<reference evidence="1 2" key="1">
    <citation type="submission" date="2015-09" db="EMBL/GenBank/DDBJ databases">
        <authorList>
            <person name="Jackson K.R."/>
            <person name="Lunt B.L."/>
            <person name="Fisher J.N.B."/>
            <person name="Gardner A.V."/>
            <person name="Bailey M.E."/>
            <person name="Deus L.M."/>
            <person name="Earl A.S."/>
            <person name="Gibby P.D."/>
            <person name="Hartmann K.A."/>
            <person name="Liu J.E."/>
            <person name="Manci A.M."/>
            <person name="Nielsen D.A."/>
            <person name="Solomon M.B."/>
            <person name="Breakwell D.P."/>
            <person name="Burnett S.H."/>
            <person name="Grose J.H."/>
        </authorList>
    </citation>
    <scope>NUCLEOTIDE SEQUENCE [LARGE SCALE GENOMIC DNA]</scope>
    <source>
        <strain evidence="1 2">CECT 7799</strain>
    </source>
</reference>
<gene>
    <name evidence="1" type="ORF">JSE7799_02703</name>
</gene>
<evidence type="ECO:0000313" key="2">
    <source>
        <dbReference type="Proteomes" id="UP000049455"/>
    </source>
</evidence>
<dbReference type="EMBL" id="CYPR01000179">
    <property type="protein sequence ID" value="CUH39974.1"/>
    <property type="molecule type" value="Genomic_DNA"/>
</dbReference>
<keyword evidence="2" id="KW-1185">Reference proteome</keyword>
<organism evidence="1 2">
    <name type="scientific">Jannaschia seosinensis</name>
    <dbReference type="NCBI Taxonomy" id="313367"/>
    <lineage>
        <taxon>Bacteria</taxon>
        <taxon>Pseudomonadati</taxon>
        <taxon>Pseudomonadota</taxon>
        <taxon>Alphaproteobacteria</taxon>
        <taxon>Rhodobacterales</taxon>
        <taxon>Roseobacteraceae</taxon>
        <taxon>Jannaschia</taxon>
    </lineage>
</organism>
<protein>
    <submittedName>
        <fullName evidence="1">Uncharacterized protein</fullName>
    </submittedName>
</protein>
<accession>A0A0M7BDR7</accession>
<dbReference type="AlphaFoldDB" id="A0A0M7BDR7"/>
<dbReference type="Proteomes" id="UP000049455">
    <property type="component" value="Unassembled WGS sequence"/>
</dbReference>
<sequence length="130" mass="14056">MFDDITTFTAPSSALDGLRAYLGEHHDGLLNAAALLGGQPGIRLAQSVLDDFDTPGTPPRRTMCALDDLLDLLMLENVHDPDRIEAARFAMLDPASPIVEEICLLADGLDDVLDTYRRALEPILAQQVAA</sequence>
<dbReference type="OrthoDB" id="7728363at2"/>
<dbReference type="STRING" id="313367.JSE7799_02703"/>